<evidence type="ECO:0000256" key="6">
    <source>
        <dbReference type="ARBA" id="ARBA00022723"/>
    </source>
</evidence>
<evidence type="ECO:0000256" key="4">
    <source>
        <dbReference type="ARBA" id="ARBA00012595"/>
    </source>
</evidence>
<evidence type="ECO:0000256" key="13">
    <source>
        <dbReference type="SAM" id="SignalP"/>
    </source>
</evidence>
<keyword evidence="16" id="KW-1185">Reference proteome</keyword>
<organism evidence="15 16">
    <name type="scientific">Kitasatospora terrestris</name>
    <dbReference type="NCBI Taxonomy" id="258051"/>
    <lineage>
        <taxon>Bacteria</taxon>
        <taxon>Bacillati</taxon>
        <taxon>Actinomycetota</taxon>
        <taxon>Actinomycetes</taxon>
        <taxon>Kitasatosporales</taxon>
        <taxon>Streptomycetaceae</taxon>
        <taxon>Kitasatospora</taxon>
    </lineage>
</organism>
<comment type="cofactor">
    <cofactor evidence="2">
        <name>Ca(2+)</name>
        <dbReference type="ChEBI" id="CHEBI:29108"/>
    </cofactor>
</comment>
<dbReference type="Pfam" id="PF03423">
    <property type="entry name" value="CBM_25"/>
    <property type="match status" value="1"/>
</dbReference>
<name>A0ABP9DIS4_9ACTN</name>
<evidence type="ECO:0000256" key="9">
    <source>
        <dbReference type="ARBA" id="ARBA00023277"/>
    </source>
</evidence>
<evidence type="ECO:0000256" key="11">
    <source>
        <dbReference type="RuleBase" id="RU003615"/>
    </source>
</evidence>
<evidence type="ECO:0000256" key="1">
    <source>
        <dbReference type="ARBA" id="ARBA00000548"/>
    </source>
</evidence>
<dbReference type="SMART" id="SM01065">
    <property type="entry name" value="CBM_2"/>
    <property type="match status" value="1"/>
</dbReference>
<keyword evidence="9 12" id="KW-0119">Carbohydrate metabolism</keyword>
<dbReference type="CDD" id="cd05808">
    <property type="entry name" value="CBM20_alpha_amylase"/>
    <property type="match status" value="1"/>
</dbReference>
<feature type="chain" id="PRO_5045865025" description="Alpha-amylase" evidence="13">
    <location>
        <begin position="34"/>
        <end position="701"/>
    </location>
</feature>
<keyword evidence="6" id="KW-0479">Metal-binding</keyword>
<evidence type="ECO:0000259" key="14">
    <source>
        <dbReference type="PROSITE" id="PS51166"/>
    </source>
</evidence>
<keyword evidence="8" id="KW-0106">Calcium</keyword>
<feature type="domain" description="CBM20" evidence="14">
    <location>
        <begin position="600"/>
        <end position="701"/>
    </location>
</feature>
<dbReference type="SMART" id="SM00642">
    <property type="entry name" value="Aamy"/>
    <property type="match status" value="1"/>
</dbReference>
<dbReference type="PROSITE" id="PS51166">
    <property type="entry name" value="CBM20"/>
    <property type="match status" value="1"/>
</dbReference>
<evidence type="ECO:0000256" key="8">
    <source>
        <dbReference type="ARBA" id="ARBA00022837"/>
    </source>
</evidence>
<dbReference type="InterPro" id="IPR006046">
    <property type="entry name" value="Alpha_amylase"/>
</dbReference>
<gene>
    <name evidence="15" type="ORF">GCM10023235_23490</name>
</gene>
<dbReference type="SMART" id="SM00632">
    <property type="entry name" value="Aamy_C"/>
    <property type="match status" value="1"/>
</dbReference>
<comment type="caution">
    <text evidence="15">The sequence shown here is derived from an EMBL/GenBank/DDBJ whole genome shotgun (WGS) entry which is preliminary data.</text>
</comment>
<protein>
    <recommendedName>
        <fullName evidence="5 12">Alpha-amylase</fullName>
        <ecNumber evidence="4 12">3.2.1.1</ecNumber>
    </recommendedName>
</protein>
<sequence>MVTTAPTRGRRLTAGFAATAALALSIGSGLVLAPSAEATPPGNGKDVTATLFEWKFDSVAKACTDTLGPKGYGFVEVSPPQEHIQGAQWWTSYQPVSYKIAGRLGDRASFQAMVNTCHAAGVKVIADSVINHMSAGSGTGTGGTNYTKYNYPGYFQDQDFHSCRAAISNYGDRSNVQNCELVNLSDLNTGSAYVQQTIANYLSDLLTLGVDGFRIDAAKHIDAGELGAIKAKMSNPNAYWVQEVIYGAGEPIQPSEYTGNGDVDEFRSGTWLKSAFNGGKISDLSTWGNGLLPSDKARTFVDNWDTERNGSTLTYKYGSAYTLANVFMLAHPYGAPNVYSGYAFSSNDDGPPNGGTVNACYQDGWNCVHAWRQVANMVGFRNAVAGTAMTNWWSNGNNAIGFGRGDKGYVAINRESGSITQTFQTSLPAGTYCDVEHGDYANGACSGTTYTVGPDGKFTATVAAGEAVALHAGAKLGSTATPTPTPTPTATQGTNTATVFYSTTKNWSAYYLHYAPTGGTWTTAPGVAMAAACTGWVKSTVSLGTATGLAATFNNGSGTWDNNNSANYALGTGNVTVKDGVVGSGDPCATATPTPTPTPTATSTTTGASFAVNATTAVGQNIYVVGNNASLGNWNTGSALLLSSASYPVWKLDVAMAAGTAFEYKYIRKDAAGNVTWESGANRTATVPASGLVALSDTWRS</sequence>
<accession>A0ABP9DIS4</accession>
<dbReference type="InterPro" id="IPR013783">
    <property type="entry name" value="Ig-like_fold"/>
</dbReference>
<evidence type="ECO:0000256" key="2">
    <source>
        <dbReference type="ARBA" id="ARBA00001913"/>
    </source>
</evidence>
<dbReference type="EMBL" id="BAABIS010000001">
    <property type="protein sequence ID" value="GAA4846174.1"/>
    <property type="molecule type" value="Genomic_DNA"/>
</dbReference>
<dbReference type="InterPro" id="IPR002044">
    <property type="entry name" value="CBM20"/>
</dbReference>
<comment type="similarity">
    <text evidence="3 11">Belongs to the glycosyl hydrolase 13 family.</text>
</comment>
<evidence type="ECO:0000313" key="16">
    <source>
        <dbReference type="Proteomes" id="UP001501752"/>
    </source>
</evidence>
<dbReference type="Gene3D" id="3.20.20.80">
    <property type="entry name" value="Glycosidases"/>
    <property type="match status" value="1"/>
</dbReference>
<dbReference type="Proteomes" id="UP001501752">
    <property type="component" value="Unassembled WGS sequence"/>
</dbReference>
<evidence type="ECO:0000313" key="15">
    <source>
        <dbReference type="EMBL" id="GAA4846174.1"/>
    </source>
</evidence>
<dbReference type="Gene3D" id="2.60.40.10">
    <property type="entry name" value="Immunoglobulins"/>
    <property type="match status" value="2"/>
</dbReference>
<dbReference type="Pfam" id="PF02806">
    <property type="entry name" value="Alpha-amylase_C"/>
    <property type="match status" value="1"/>
</dbReference>
<dbReference type="SUPFAM" id="SSF49452">
    <property type="entry name" value="Starch-binding domain-like"/>
    <property type="match status" value="1"/>
</dbReference>
<keyword evidence="10 12" id="KW-0326">Glycosidase</keyword>
<comment type="catalytic activity">
    <reaction evidence="1 12">
        <text>Endohydrolysis of (1-&gt;4)-alpha-D-glucosidic linkages in polysaccharides containing three or more (1-&gt;4)-alpha-linked D-glucose units.</text>
        <dbReference type="EC" id="3.2.1.1"/>
    </reaction>
</comment>
<dbReference type="InterPro" id="IPR006047">
    <property type="entry name" value="GH13_cat_dom"/>
</dbReference>
<dbReference type="InterPro" id="IPR017853">
    <property type="entry name" value="GH"/>
</dbReference>
<keyword evidence="7 12" id="KW-0378">Hydrolase</keyword>
<dbReference type="CDD" id="cd11317">
    <property type="entry name" value="AmyAc_bac_euk_AmyA"/>
    <property type="match status" value="1"/>
</dbReference>
<feature type="signal peptide" evidence="13">
    <location>
        <begin position="1"/>
        <end position="33"/>
    </location>
</feature>
<dbReference type="RefSeq" id="WP_425559613.1">
    <property type="nucleotide sequence ID" value="NZ_BAABIS010000001.1"/>
</dbReference>
<evidence type="ECO:0000256" key="5">
    <source>
        <dbReference type="ARBA" id="ARBA00017303"/>
    </source>
</evidence>
<dbReference type="InterPro" id="IPR013784">
    <property type="entry name" value="Carb-bd-like_fold"/>
</dbReference>
<proteinExistence type="inferred from homology"/>
<dbReference type="PRINTS" id="PR00110">
    <property type="entry name" value="ALPHAAMYLASE"/>
</dbReference>
<dbReference type="SUPFAM" id="SSF51445">
    <property type="entry name" value="(Trans)glycosidases"/>
    <property type="match status" value="1"/>
</dbReference>
<dbReference type="InterPro" id="IPR005085">
    <property type="entry name" value="CBM25"/>
</dbReference>
<reference evidence="16" key="1">
    <citation type="journal article" date="2019" name="Int. J. Syst. Evol. Microbiol.">
        <title>The Global Catalogue of Microorganisms (GCM) 10K type strain sequencing project: providing services to taxonomists for standard genome sequencing and annotation.</title>
        <authorList>
            <consortium name="The Broad Institute Genomics Platform"/>
            <consortium name="The Broad Institute Genome Sequencing Center for Infectious Disease"/>
            <person name="Wu L."/>
            <person name="Ma J."/>
        </authorList>
    </citation>
    <scope>NUCLEOTIDE SEQUENCE [LARGE SCALE GENOMIC DNA]</scope>
    <source>
        <strain evidence="16">JCM 13006</strain>
    </source>
</reference>
<dbReference type="SMART" id="SM01066">
    <property type="entry name" value="CBM_25"/>
    <property type="match status" value="1"/>
</dbReference>
<dbReference type="InterPro" id="IPR006048">
    <property type="entry name" value="A-amylase/branching_C"/>
</dbReference>
<dbReference type="EC" id="3.2.1.1" evidence="4 12"/>
<keyword evidence="13" id="KW-0732">Signal</keyword>
<dbReference type="InterPro" id="IPR013780">
    <property type="entry name" value="Glyco_hydro_b"/>
</dbReference>
<evidence type="ECO:0000256" key="12">
    <source>
        <dbReference type="RuleBase" id="RU361134"/>
    </source>
</evidence>
<evidence type="ECO:0000256" key="10">
    <source>
        <dbReference type="ARBA" id="ARBA00023295"/>
    </source>
</evidence>
<dbReference type="SUPFAM" id="SSF51011">
    <property type="entry name" value="Glycosyl hydrolase domain"/>
    <property type="match status" value="1"/>
</dbReference>
<dbReference type="Pfam" id="PF00128">
    <property type="entry name" value="Alpha-amylase"/>
    <property type="match status" value="1"/>
</dbReference>
<dbReference type="PANTHER" id="PTHR43447">
    <property type="entry name" value="ALPHA-AMYLASE"/>
    <property type="match status" value="1"/>
</dbReference>
<evidence type="ECO:0000256" key="3">
    <source>
        <dbReference type="ARBA" id="ARBA00008061"/>
    </source>
</evidence>
<dbReference type="Gene3D" id="2.60.40.1180">
    <property type="entry name" value="Golgi alpha-mannosidase II"/>
    <property type="match status" value="1"/>
</dbReference>
<dbReference type="Pfam" id="PF00686">
    <property type="entry name" value="CBM_20"/>
    <property type="match status" value="1"/>
</dbReference>
<evidence type="ECO:0000256" key="7">
    <source>
        <dbReference type="ARBA" id="ARBA00022801"/>
    </source>
</evidence>
<dbReference type="InterPro" id="IPR031319">
    <property type="entry name" value="A-amylase_C"/>
</dbReference>